<proteinExistence type="predicted"/>
<sequence length="57" mass="6181">MKKLFMVLAIGMASVSGMSVAGSPTSIDQDAFRYCITSGAGTDTFRYCMDQYEELKG</sequence>
<organism evidence="2 3">
    <name type="scientific">Vibrio stylophorae</name>
    <dbReference type="NCBI Taxonomy" id="659351"/>
    <lineage>
        <taxon>Bacteria</taxon>
        <taxon>Pseudomonadati</taxon>
        <taxon>Pseudomonadota</taxon>
        <taxon>Gammaproteobacteria</taxon>
        <taxon>Vibrionales</taxon>
        <taxon>Vibrionaceae</taxon>
        <taxon>Vibrio</taxon>
    </lineage>
</organism>
<dbReference type="Proteomes" id="UP000838672">
    <property type="component" value="Unassembled WGS sequence"/>
</dbReference>
<reference evidence="2" key="1">
    <citation type="submission" date="2021-11" db="EMBL/GenBank/DDBJ databases">
        <authorList>
            <person name="Rodrigo-Torres L."/>
            <person name="Arahal R. D."/>
            <person name="Lucena T."/>
        </authorList>
    </citation>
    <scope>NUCLEOTIDE SEQUENCE</scope>
    <source>
        <strain evidence="2">CECT 7929</strain>
    </source>
</reference>
<dbReference type="RefSeq" id="WP_237466551.1">
    <property type="nucleotide sequence ID" value="NZ_CAKLDI010000001.1"/>
</dbReference>
<accession>A0ABM8ZVB2</accession>
<protein>
    <submittedName>
        <fullName evidence="2">Uncharacterized protein</fullName>
    </submittedName>
</protein>
<keyword evidence="3" id="KW-1185">Reference proteome</keyword>
<feature type="signal peptide" evidence="1">
    <location>
        <begin position="1"/>
        <end position="21"/>
    </location>
</feature>
<feature type="chain" id="PRO_5046649928" evidence="1">
    <location>
        <begin position="22"/>
        <end position="57"/>
    </location>
</feature>
<gene>
    <name evidence="2" type="ORF">VST7929_02061</name>
</gene>
<keyword evidence="1" id="KW-0732">Signal</keyword>
<comment type="caution">
    <text evidence="2">The sequence shown here is derived from an EMBL/GenBank/DDBJ whole genome shotgun (WGS) entry which is preliminary data.</text>
</comment>
<name>A0ABM8ZVB2_9VIBR</name>
<evidence type="ECO:0000313" key="2">
    <source>
        <dbReference type="EMBL" id="CAH0534153.1"/>
    </source>
</evidence>
<dbReference type="EMBL" id="CAKLDI010000001">
    <property type="protein sequence ID" value="CAH0534153.1"/>
    <property type="molecule type" value="Genomic_DNA"/>
</dbReference>
<evidence type="ECO:0000256" key="1">
    <source>
        <dbReference type="SAM" id="SignalP"/>
    </source>
</evidence>
<evidence type="ECO:0000313" key="3">
    <source>
        <dbReference type="Proteomes" id="UP000838672"/>
    </source>
</evidence>